<evidence type="ECO:0000256" key="1">
    <source>
        <dbReference type="ARBA" id="ARBA00006739"/>
    </source>
</evidence>
<dbReference type="Proteomes" id="UP000307999">
    <property type="component" value="Unassembled WGS sequence"/>
</dbReference>
<evidence type="ECO:0000313" key="7">
    <source>
        <dbReference type="Proteomes" id="UP000307999"/>
    </source>
</evidence>
<protein>
    <submittedName>
        <fullName evidence="6">Glycosyltransferase family 2 protein</fullName>
    </submittedName>
</protein>
<dbReference type="Gene3D" id="3.90.550.10">
    <property type="entry name" value="Spore Coat Polysaccharide Biosynthesis Protein SpsA, Chain A"/>
    <property type="match status" value="1"/>
</dbReference>
<name>A0A4U1B805_9GAMM</name>
<dbReference type="SUPFAM" id="SSF53448">
    <property type="entry name" value="Nucleotide-diphospho-sugar transferases"/>
    <property type="match status" value="1"/>
</dbReference>
<keyword evidence="3 6" id="KW-0808">Transferase</keyword>
<feature type="transmembrane region" description="Helical" evidence="4">
    <location>
        <begin position="6"/>
        <end position="29"/>
    </location>
</feature>
<dbReference type="CDD" id="cd06439">
    <property type="entry name" value="CESA_like_1"/>
    <property type="match status" value="1"/>
</dbReference>
<feature type="transmembrane region" description="Helical" evidence="4">
    <location>
        <begin position="293"/>
        <end position="312"/>
    </location>
</feature>
<evidence type="ECO:0000313" key="6">
    <source>
        <dbReference type="EMBL" id="TKB46626.1"/>
    </source>
</evidence>
<evidence type="ECO:0000256" key="2">
    <source>
        <dbReference type="ARBA" id="ARBA00022676"/>
    </source>
</evidence>
<keyword evidence="4" id="KW-1133">Transmembrane helix</keyword>
<dbReference type="EMBL" id="SWDB01000007">
    <property type="protein sequence ID" value="TKB46626.1"/>
    <property type="molecule type" value="Genomic_DNA"/>
</dbReference>
<accession>A0A4U1B805</accession>
<feature type="transmembrane region" description="Helical" evidence="4">
    <location>
        <begin position="348"/>
        <end position="369"/>
    </location>
</feature>
<comment type="similarity">
    <text evidence="1">Belongs to the glycosyltransferase 2 family.</text>
</comment>
<dbReference type="PANTHER" id="PTHR43630:SF1">
    <property type="entry name" value="POLY-BETA-1,6-N-ACETYL-D-GLUCOSAMINE SYNTHASE"/>
    <property type="match status" value="1"/>
</dbReference>
<feature type="transmembrane region" description="Helical" evidence="4">
    <location>
        <begin position="318"/>
        <end position="336"/>
    </location>
</feature>
<dbReference type="InterPro" id="IPR029044">
    <property type="entry name" value="Nucleotide-diphossugar_trans"/>
</dbReference>
<evidence type="ECO:0000256" key="4">
    <source>
        <dbReference type="SAM" id="Phobius"/>
    </source>
</evidence>
<feature type="domain" description="Glycosyltransferase 2-like" evidence="5">
    <location>
        <begin position="50"/>
        <end position="194"/>
    </location>
</feature>
<dbReference type="Pfam" id="PF00535">
    <property type="entry name" value="Glycos_transf_2"/>
    <property type="match status" value="1"/>
</dbReference>
<keyword evidence="7" id="KW-1185">Reference proteome</keyword>
<dbReference type="AlphaFoldDB" id="A0A4U1B805"/>
<sequence>MKMEVVFWVAVIAITYSYVIYPCLCFIFARLFGRQPEIVPLADEQLPDVSVVIAAYNEEHCIGERIDNLLAQQYPLQKLHIFIGSDGSTDATNTILSRVDHPQVEIKLFPGNRGKASTLNDLLALVKTDIVVFSDANTQFAADAIRQLVAGFTSAKVGAVCGELDLFNHGVNTNKDNLYWRYEQFIKNQESQLNALLGANGAIYAIRRQLYLPINANTIVDDFQIVMNIARQGYRVTYHRGAKAREEVAPSAIDEGKRRIRIGAGNYQAFSNLLWLLNPSQGWRCFAYFSHKVLRWFTPHLMIVALFSNLLIAGQPFYGGFLLLQCCLYGLGIWGIRQIDKGHSPPWFVTFIAFFLRLNTALMQGFVLFSRRNLTGTWQRTSRS</sequence>
<dbReference type="PANTHER" id="PTHR43630">
    <property type="entry name" value="POLY-BETA-1,6-N-ACETYL-D-GLUCOSAMINE SYNTHASE"/>
    <property type="match status" value="1"/>
</dbReference>
<dbReference type="InterPro" id="IPR001173">
    <property type="entry name" value="Glyco_trans_2-like"/>
</dbReference>
<keyword evidence="4" id="KW-0812">Transmembrane</keyword>
<dbReference type="OrthoDB" id="9766971at2"/>
<reference evidence="6 7" key="1">
    <citation type="submission" date="2019-04" db="EMBL/GenBank/DDBJ databases">
        <title>Thalassotalea guangxiensis sp. nov., isolated from sediment of the coastal wetland.</title>
        <authorList>
            <person name="Zheng S."/>
            <person name="Zhang D."/>
        </authorList>
    </citation>
    <scope>NUCLEOTIDE SEQUENCE [LARGE SCALE GENOMIC DNA]</scope>
    <source>
        <strain evidence="6 7">ZS-4</strain>
    </source>
</reference>
<evidence type="ECO:0000259" key="5">
    <source>
        <dbReference type="Pfam" id="PF00535"/>
    </source>
</evidence>
<proteinExistence type="inferred from homology"/>
<comment type="caution">
    <text evidence="6">The sequence shown here is derived from an EMBL/GenBank/DDBJ whole genome shotgun (WGS) entry which is preliminary data.</text>
</comment>
<organism evidence="6 7">
    <name type="scientific">Thalassotalea mangrovi</name>
    <dbReference type="NCBI Taxonomy" id="2572245"/>
    <lineage>
        <taxon>Bacteria</taxon>
        <taxon>Pseudomonadati</taxon>
        <taxon>Pseudomonadota</taxon>
        <taxon>Gammaproteobacteria</taxon>
        <taxon>Alteromonadales</taxon>
        <taxon>Colwelliaceae</taxon>
        <taxon>Thalassotalea</taxon>
    </lineage>
</organism>
<gene>
    <name evidence="6" type="ORF">E8M12_03480</name>
</gene>
<keyword evidence="2" id="KW-0328">Glycosyltransferase</keyword>
<keyword evidence="4" id="KW-0472">Membrane</keyword>
<dbReference type="GO" id="GO:0016757">
    <property type="term" value="F:glycosyltransferase activity"/>
    <property type="evidence" value="ECO:0007669"/>
    <property type="project" value="UniProtKB-KW"/>
</dbReference>
<evidence type="ECO:0000256" key="3">
    <source>
        <dbReference type="ARBA" id="ARBA00022679"/>
    </source>
</evidence>